<dbReference type="RefSeq" id="WP_136336049.1">
    <property type="nucleotide sequence ID" value="NZ_QXMP01000012.1"/>
</dbReference>
<evidence type="ECO:0000313" key="2">
    <source>
        <dbReference type="Proteomes" id="UP000305939"/>
    </source>
</evidence>
<sequence length="96" mass="10634">MKYGKLALGLLFDLIGMATYFVPGWGELADIAWAPVSGYLITRMYPDKSGRIGGVIGFLEELIPGTDFIPTFTLMWLYTYVYKKDTAGKKALGKSI</sequence>
<reference evidence="1 2" key="1">
    <citation type="submission" date="2019-04" db="EMBL/GenBank/DDBJ databases">
        <title>Draft genome sequence of Robertkochia marina CC-AMO-30D.</title>
        <authorList>
            <person name="Hameed A."/>
            <person name="Lin S.-Y."/>
            <person name="Shahina M."/>
            <person name="Lai W.-A."/>
            <person name="Young C.-C."/>
        </authorList>
    </citation>
    <scope>NUCLEOTIDE SEQUENCE [LARGE SCALE GENOMIC DNA]</scope>
    <source>
        <strain evidence="1 2">CC-AMO-30D</strain>
    </source>
</reference>
<accession>A0A4S3M0D0</accession>
<gene>
    <name evidence="1" type="ORF">E7Z59_09345</name>
</gene>
<dbReference type="Proteomes" id="UP000305939">
    <property type="component" value="Unassembled WGS sequence"/>
</dbReference>
<dbReference type="OrthoDB" id="1144067at2"/>
<dbReference type="AlphaFoldDB" id="A0A4S3M0D0"/>
<comment type="caution">
    <text evidence="1">The sequence shown here is derived from an EMBL/GenBank/DDBJ whole genome shotgun (WGS) entry which is preliminary data.</text>
</comment>
<proteinExistence type="predicted"/>
<dbReference type="EMBL" id="SSMC01000002">
    <property type="protein sequence ID" value="THD67844.1"/>
    <property type="molecule type" value="Genomic_DNA"/>
</dbReference>
<name>A0A4S3M0D0_9FLAO</name>
<organism evidence="1 2">
    <name type="scientific">Robertkochia marina</name>
    <dbReference type="NCBI Taxonomy" id="1227945"/>
    <lineage>
        <taxon>Bacteria</taxon>
        <taxon>Pseudomonadati</taxon>
        <taxon>Bacteroidota</taxon>
        <taxon>Flavobacteriia</taxon>
        <taxon>Flavobacteriales</taxon>
        <taxon>Flavobacteriaceae</taxon>
        <taxon>Robertkochia</taxon>
    </lineage>
</organism>
<protein>
    <submittedName>
        <fullName evidence="1">Uncharacterized protein</fullName>
    </submittedName>
</protein>
<keyword evidence="2" id="KW-1185">Reference proteome</keyword>
<evidence type="ECO:0000313" key="1">
    <source>
        <dbReference type="EMBL" id="THD67844.1"/>
    </source>
</evidence>